<dbReference type="CDD" id="cd00082">
    <property type="entry name" value="HisKA"/>
    <property type="match status" value="1"/>
</dbReference>
<evidence type="ECO:0000256" key="3">
    <source>
        <dbReference type="ARBA" id="ARBA00012438"/>
    </source>
</evidence>
<evidence type="ECO:0000313" key="12">
    <source>
        <dbReference type="EMBL" id="NRF68105.1"/>
    </source>
</evidence>
<keyword evidence="13" id="KW-1185">Reference proteome</keyword>
<gene>
    <name evidence="12" type="ORF">HLB44_14020</name>
</gene>
<feature type="domain" description="Histidine kinase" evidence="9">
    <location>
        <begin position="422"/>
        <end position="650"/>
    </location>
</feature>
<keyword evidence="4 7" id="KW-0597">Phosphoprotein</keyword>
<dbReference type="InterPro" id="IPR001789">
    <property type="entry name" value="Sig_transdc_resp-reg_receiver"/>
</dbReference>
<dbReference type="InterPro" id="IPR005467">
    <property type="entry name" value="His_kinase_dom"/>
</dbReference>
<evidence type="ECO:0000256" key="7">
    <source>
        <dbReference type="PROSITE-ProRule" id="PRU00169"/>
    </source>
</evidence>
<dbReference type="SMART" id="SM00387">
    <property type="entry name" value="HATPase_c"/>
    <property type="match status" value="1"/>
</dbReference>
<feature type="modified residue" description="4-aspartylphosphate" evidence="7">
    <location>
        <position position="722"/>
    </location>
</feature>
<dbReference type="InterPro" id="IPR036097">
    <property type="entry name" value="HisK_dim/P_sf"/>
</dbReference>
<keyword evidence="8" id="KW-0812">Transmembrane</keyword>
<keyword evidence="6" id="KW-0418">Kinase</keyword>
<comment type="subcellular location">
    <subcellularLocation>
        <location evidence="2">Membrane</location>
    </subcellularLocation>
</comment>
<dbReference type="EC" id="2.7.13.3" evidence="3"/>
<dbReference type="SUPFAM" id="SSF52172">
    <property type="entry name" value="CheY-like"/>
    <property type="match status" value="1"/>
</dbReference>
<keyword evidence="8" id="KW-0472">Membrane</keyword>
<dbReference type="CDD" id="cd16922">
    <property type="entry name" value="HATPase_EvgS-ArcB-TorS-like"/>
    <property type="match status" value="1"/>
</dbReference>
<dbReference type="CDD" id="cd17546">
    <property type="entry name" value="REC_hyHK_CKI1_RcsC-like"/>
    <property type="match status" value="1"/>
</dbReference>
<dbReference type="CDD" id="cd18774">
    <property type="entry name" value="PDC2_HK_sensor"/>
    <property type="match status" value="1"/>
</dbReference>
<evidence type="ECO:0000256" key="5">
    <source>
        <dbReference type="ARBA" id="ARBA00022679"/>
    </source>
</evidence>
<feature type="transmembrane region" description="Helical" evidence="8">
    <location>
        <begin position="27"/>
        <end position="47"/>
    </location>
</feature>
<dbReference type="PROSITE" id="PS50885">
    <property type="entry name" value="HAMP"/>
    <property type="match status" value="1"/>
</dbReference>
<keyword evidence="8" id="KW-1133">Transmembrane helix</keyword>
<dbReference type="PRINTS" id="PR00344">
    <property type="entry name" value="BCTRLSENSOR"/>
</dbReference>
<dbReference type="Gene3D" id="3.40.50.2300">
    <property type="match status" value="1"/>
</dbReference>
<name>A0ABX2EHJ8_9BURK</name>
<dbReference type="Proteomes" id="UP000737171">
    <property type="component" value="Unassembled WGS sequence"/>
</dbReference>
<evidence type="ECO:0000259" key="11">
    <source>
        <dbReference type="PROSITE" id="PS50885"/>
    </source>
</evidence>
<dbReference type="InterPro" id="IPR003661">
    <property type="entry name" value="HisK_dim/P_dom"/>
</dbReference>
<evidence type="ECO:0000259" key="9">
    <source>
        <dbReference type="PROSITE" id="PS50109"/>
    </source>
</evidence>
<dbReference type="InterPro" id="IPR003594">
    <property type="entry name" value="HATPase_dom"/>
</dbReference>
<protein>
    <recommendedName>
        <fullName evidence="3">histidine kinase</fullName>
        <ecNumber evidence="3">2.7.13.3</ecNumber>
    </recommendedName>
</protein>
<dbReference type="EMBL" id="JABRWJ010000004">
    <property type="protein sequence ID" value="NRF68105.1"/>
    <property type="molecule type" value="Genomic_DNA"/>
</dbReference>
<comment type="caution">
    <text evidence="12">The sequence shown here is derived from an EMBL/GenBank/DDBJ whole genome shotgun (WGS) entry which is preliminary data.</text>
</comment>
<dbReference type="RefSeq" id="WP_173123450.1">
    <property type="nucleotide sequence ID" value="NZ_JABRWJ010000004.1"/>
</dbReference>
<dbReference type="Pfam" id="PF02518">
    <property type="entry name" value="HATPase_c"/>
    <property type="match status" value="1"/>
</dbReference>
<feature type="domain" description="Response regulatory" evidence="10">
    <location>
        <begin position="673"/>
        <end position="789"/>
    </location>
</feature>
<evidence type="ECO:0000256" key="4">
    <source>
        <dbReference type="ARBA" id="ARBA00022553"/>
    </source>
</evidence>
<dbReference type="Gene3D" id="1.10.287.130">
    <property type="match status" value="1"/>
</dbReference>
<dbReference type="Gene3D" id="6.10.340.10">
    <property type="match status" value="1"/>
</dbReference>
<comment type="catalytic activity">
    <reaction evidence="1">
        <text>ATP + protein L-histidine = ADP + protein N-phospho-L-histidine.</text>
        <dbReference type="EC" id="2.7.13.3"/>
    </reaction>
</comment>
<dbReference type="Gene3D" id="3.30.565.10">
    <property type="entry name" value="Histidine kinase-like ATPase, C-terminal domain"/>
    <property type="match status" value="1"/>
</dbReference>
<dbReference type="PROSITE" id="PS50110">
    <property type="entry name" value="RESPONSE_REGULATORY"/>
    <property type="match status" value="1"/>
</dbReference>
<dbReference type="Pfam" id="PF00512">
    <property type="entry name" value="HisKA"/>
    <property type="match status" value="1"/>
</dbReference>
<evidence type="ECO:0000256" key="8">
    <source>
        <dbReference type="SAM" id="Phobius"/>
    </source>
</evidence>
<dbReference type="PANTHER" id="PTHR43047:SF64">
    <property type="entry name" value="HISTIDINE KINASE CONTAINING CHEY-HOMOLOGOUS RECEIVER DOMAIN AND PAS DOMAIN-RELATED"/>
    <property type="match status" value="1"/>
</dbReference>
<accession>A0ABX2EHJ8</accession>
<dbReference type="SUPFAM" id="SSF47384">
    <property type="entry name" value="Homodimeric domain of signal transducing histidine kinase"/>
    <property type="match status" value="1"/>
</dbReference>
<evidence type="ECO:0000259" key="10">
    <source>
        <dbReference type="PROSITE" id="PS50110"/>
    </source>
</evidence>
<dbReference type="Pfam" id="PF00072">
    <property type="entry name" value="Response_reg"/>
    <property type="match status" value="1"/>
</dbReference>
<dbReference type="SMART" id="SM00304">
    <property type="entry name" value="HAMP"/>
    <property type="match status" value="1"/>
</dbReference>
<evidence type="ECO:0000256" key="2">
    <source>
        <dbReference type="ARBA" id="ARBA00004370"/>
    </source>
</evidence>
<dbReference type="InterPro" id="IPR036890">
    <property type="entry name" value="HATPase_C_sf"/>
</dbReference>
<keyword evidence="5" id="KW-0808">Transferase</keyword>
<dbReference type="Pfam" id="PF00672">
    <property type="entry name" value="HAMP"/>
    <property type="match status" value="1"/>
</dbReference>
<evidence type="ECO:0000313" key="13">
    <source>
        <dbReference type="Proteomes" id="UP000737171"/>
    </source>
</evidence>
<dbReference type="InterPro" id="IPR011006">
    <property type="entry name" value="CheY-like_superfamily"/>
</dbReference>
<dbReference type="SMART" id="SM00388">
    <property type="entry name" value="HisKA"/>
    <property type="match status" value="1"/>
</dbReference>
<feature type="domain" description="HAMP" evidence="11">
    <location>
        <begin position="337"/>
        <end position="391"/>
    </location>
</feature>
<dbReference type="PROSITE" id="PS50109">
    <property type="entry name" value="HIS_KIN"/>
    <property type="match status" value="1"/>
</dbReference>
<dbReference type="CDD" id="cd06225">
    <property type="entry name" value="HAMP"/>
    <property type="match status" value="1"/>
</dbReference>
<organism evidence="12 13">
    <name type="scientific">Pseudaquabacterium terrae</name>
    <dbReference type="NCBI Taxonomy" id="2732868"/>
    <lineage>
        <taxon>Bacteria</taxon>
        <taxon>Pseudomonadati</taxon>
        <taxon>Pseudomonadota</taxon>
        <taxon>Betaproteobacteria</taxon>
        <taxon>Burkholderiales</taxon>
        <taxon>Sphaerotilaceae</taxon>
        <taxon>Pseudaquabacterium</taxon>
    </lineage>
</organism>
<reference evidence="12 13" key="1">
    <citation type="submission" date="2020-05" db="EMBL/GenBank/DDBJ databases">
        <title>Aquincola sp. isolate from soil.</title>
        <authorList>
            <person name="Han J."/>
            <person name="Kim D.-U."/>
        </authorList>
    </citation>
    <scope>NUCLEOTIDE SEQUENCE [LARGE SCALE GENOMIC DNA]</scope>
    <source>
        <strain evidence="12 13">S2</strain>
    </source>
</reference>
<dbReference type="SMART" id="SM00448">
    <property type="entry name" value="REC"/>
    <property type="match status" value="1"/>
</dbReference>
<evidence type="ECO:0000256" key="6">
    <source>
        <dbReference type="ARBA" id="ARBA00022777"/>
    </source>
</evidence>
<dbReference type="SUPFAM" id="SSF55874">
    <property type="entry name" value="ATPase domain of HSP90 chaperone/DNA topoisomerase II/histidine kinase"/>
    <property type="match status" value="1"/>
</dbReference>
<proteinExistence type="predicted"/>
<sequence length="808" mass="88186">MAQPTDPPPRASKRRWFEPQRNIAHRFIAYLALSSILPLLLLGFASFEISRSALRSEAERHLSQLLIERKRYVDLQTEQTEDLIANISGVEAISTGLATPFDPADNYARLSMQARMGYILNGYVNIKGLVSIDLFSERGAQYHVGDTLDVGPLRRDVLDELRRQAAASTRPVHWVGLVDNVNRNSRVPQVITAAKLLYGLRPGTAEQVPLGLLLVNYNPNYLREQFGEVAGGGAVQLALLDGAGRLMVHPDVRRVGSLVDGAMKDQLQGDAGSFLWDRNGAPALVSFRRSEPSGWPLVGFVSLEAINAHAGAIGQATALVALLCLAVAGIAAVSYSRRVVAPLRHITERFAQLRGDRALPQQHLPVQGDDDIAELSRGFNAFLDGLHERERAERALQDADAERRARLAAEAASEAKSLFLAKMSHDLRTPLNAVLGYAQILKRDKTLTARQAMGLNTIQSSGEHLLMLINDILDLSKIEAGKLELQLEDIDLAEFLRQIGDTIRVKAEEKGLAFELAAAPDLPAALRCDHKRLRQVLLNLLDNAVKFTDSGRVSLRVRPLAADPVQPALPPGIVRLRFEVEDSGVGIAPQQIEASFRPFEQVGETRRRAAGTGLGLAISRQLVRVMGGDVQVRSVPGAGTSFWFDLPLAFTDVRPQRAPPQRAATGYQGRPRRVLVIDDVAANRALVHSFLVPLGFEVFEADNGQAGVEKAQSLQPDLVLMDMFMPVMDGLEATRQLRMTPPCEAVPIISVSAIASSSDRSLSLAAGADAFLPKPIDFDALTNEVGRLLKLSWTYEDVPAAWERPGAT</sequence>
<dbReference type="InterPro" id="IPR003660">
    <property type="entry name" value="HAMP_dom"/>
</dbReference>
<dbReference type="PANTHER" id="PTHR43047">
    <property type="entry name" value="TWO-COMPONENT HISTIDINE PROTEIN KINASE"/>
    <property type="match status" value="1"/>
</dbReference>
<dbReference type="InterPro" id="IPR004358">
    <property type="entry name" value="Sig_transdc_His_kin-like_C"/>
</dbReference>
<evidence type="ECO:0000256" key="1">
    <source>
        <dbReference type="ARBA" id="ARBA00000085"/>
    </source>
</evidence>